<dbReference type="SMART" id="SM00418">
    <property type="entry name" value="HTH_ARSR"/>
    <property type="match status" value="1"/>
</dbReference>
<dbReference type="SUPFAM" id="SSF46785">
    <property type="entry name" value="Winged helix' DNA-binding domain"/>
    <property type="match status" value="1"/>
</dbReference>
<sequence>MTQGHPPAHERQSFCTADHSDSTLAAAVRAHLVDAATATQAAELFKALADPTRVRIISLLAHTEMCVGDLCLALEMTQPAISYQLRILRTLRIVRSRREGKHVFYTLDDDHVYQIFRQGLDHVQHG</sequence>
<dbReference type="InterPro" id="IPR018334">
    <property type="entry name" value="ArsR_HTH"/>
</dbReference>
<dbReference type="EMBL" id="VIGC01000040">
    <property type="protein sequence ID" value="TQE93447.1"/>
    <property type="molecule type" value="Genomic_DNA"/>
</dbReference>
<evidence type="ECO:0000256" key="3">
    <source>
        <dbReference type="ARBA" id="ARBA00023163"/>
    </source>
</evidence>
<keyword evidence="1" id="KW-0805">Transcription regulation</keyword>
<keyword evidence="2" id="KW-0238">DNA-binding</keyword>
<dbReference type="InterPro" id="IPR001845">
    <property type="entry name" value="HTH_ArsR_DNA-bd_dom"/>
</dbReference>
<keyword evidence="6" id="KW-1185">Reference proteome</keyword>
<protein>
    <submittedName>
        <fullName evidence="5">Helix-turn-helix transcriptional regulator</fullName>
    </submittedName>
</protein>
<dbReference type="PROSITE" id="PS50987">
    <property type="entry name" value="HTH_ARSR_2"/>
    <property type="match status" value="1"/>
</dbReference>
<dbReference type="PROSITE" id="PS00846">
    <property type="entry name" value="HTH_ARSR_1"/>
    <property type="match status" value="1"/>
</dbReference>
<dbReference type="PANTHER" id="PTHR43132">
    <property type="entry name" value="ARSENICAL RESISTANCE OPERON REPRESSOR ARSR-RELATED"/>
    <property type="match status" value="1"/>
</dbReference>
<keyword evidence="3" id="KW-0804">Transcription</keyword>
<dbReference type="Gene3D" id="1.10.10.10">
    <property type="entry name" value="Winged helix-like DNA-binding domain superfamily/Winged helix DNA-binding domain"/>
    <property type="match status" value="1"/>
</dbReference>
<dbReference type="FunCoup" id="A0A540V9I9">
    <property type="interactions" value="225"/>
</dbReference>
<reference evidence="5 6" key="1">
    <citation type="submission" date="2019-06" db="EMBL/GenBank/DDBJ databases">
        <title>Genome sequence of Litorilinea aerophila BAA-2444.</title>
        <authorList>
            <person name="Maclea K.S."/>
            <person name="Maurais E.G."/>
            <person name="Iannazzi L.C."/>
        </authorList>
    </citation>
    <scope>NUCLEOTIDE SEQUENCE [LARGE SCALE GENOMIC DNA]</scope>
    <source>
        <strain evidence="5 6">ATCC BAA-2444</strain>
    </source>
</reference>
<dbReference type="PRINTS" id="PR00778">
    <property type="entry name" value="HTHARSR"/>
</dbReference>
<dbReference type="Proteomes" id="UP000317371">
    <property type="component" value="Unassembled WGS sequence"/>
</dbReference>
<dbReference type="OrthoDB" id="9794330at2"/>
<evidence type="ECO:0000313" key="6">
    <source>
        <dbReference type="Proteomes" id="UP000317371"/>
    </source>
</evidence>
<dbReference type="InterPro" id="IPR036390">
    <property type="entry name" value="WH_DNA-bd_sf"/>
</dbReference>
<dbReference type="Pfam" id="PF01022">
    <property type="entry name" value="HTH_5"/>
    <property type="match status" value="1"/>
</dbReference>
<evidence type="ECO:0000259" key="4">
    <source>
        <dbReference type="PROSITE" id="PS50987"/>
    </source>
</evidence>
<organism evidence="5 6">
    <name type="scientific">Litorilinea aerophila</name>
    <dbReference type="NCBI Taxonomy" id="1204385"/>
    <lineage>
        <taxon>Bacteria</taxon>
        <taxon>Bacillati</taxon>
        <taxon>Chloroflexota</taxon>
        <taxon>Caldilineae</taxon>
        <taxon>Caldilineales</taxon>
        <taxon>Caldilineaceae</taxon>
        <taxon>Litorilinea</taxon>
    </lineage>
</organism>
<dbReference type="InParanoid" id="A0A540V9I9"/>
<gene>
    <name evidence="5" type="ORF">FKZ61_21470</name>
</gene>
<dbReference type="PANTHER" id="PTHR43132:SF6">
    <property type="entry name" value="HTH-TYPE TRANSCRIPTIONAL REPRESSOR CZRA"/>
    <property type="match status" value="1"/>
</dbReference>
<dbReference type="CDD" id="cd00090">
    <property type="entry name" value="HTH_ARSR"/>
    <property type="match status" value="1"/>
</dbReference>
<dbReference type="GO" id="GO:0003700">
    <property type="term" value="F:DNA-binding transcription factor activity"/>
    <property type="evidence" value="ECO:0007669"/>
    <property type="project" value="InterPro"/>
</dbReference>
<dbReference type="InterPro" id="IPR051011">
    <property type="entry name" value="Metal_resp_trans_reg"/>
</dbReference>
<comment type="caution">
    <text evidence="5">The sequence shown here is derived from an EMBL/GenBank/DDBJ whole genome shotgun (WGS) entry which is preliminary data.</text>
</comment>
<feature type="domain" description="HTH arsR-type" evidence="4">
    <location>
        <begin position="33"/>
        <end position="126"/>
    </location>
</feature>
<dbReference type="NCBIfam" id="NF033788">
    <property type="entry name" value="HTH_metalloreg"/>
    <property type="match status" value="1"/>
</dbReference>
<evidence type="ECO:0000256" key="2">
    <source>
        <dbReference type="ARBA" id="ARBA00023125"/>
    </source>
</evidence>
<dbReference type="InterPro" id="IPR011991">
    <property type="entry name" value="ArsR-like_HTH"/>
</dbReference>
<accession>A0A540V9I9</accession>
<dbReference type="GO" id="GO:0003677">
    <property type="term" value="F:DNA binding"/>
    <property type="evidence" value="ECO:0007669"/>
    <property type="project" value="UniProtKB-KW"/>
</dbReference>
<dbReference type="AlphaFoldDB" id="A0A540V9I9"/>
<proteinExistence type="predicted"/>
<dbReference type="InterPro" id="IPR036388">
    <property type="entry name" value="WH-like_DNA-bd_sf"/>
</dbReference>
<name>A0A540V9I9_9CHLR</name>
<evidence type="ECO:0000256" key="1">
    <source>
        <dbReference type="ARBA" id="ARBA00023015"/>
    </source>
</evidence>
<evidence type="ECO:0000313" key="5">
    <source>
        <dbReference type="EMBL" id="TQE93447.1"/>
    </source>
</evidence>